<dbReference type="AlphaFoldDB" id="A0A847J147"/>
<organism evidence="6 7">
    <name type="scientific">Pseudolactococcus chungangensis</name>
    <dbReference type="NCBI Taxonomy" id="451457"/>
    <lineage>
        <taxon>Bacteria</taxon>
        <taxon>Bacillati</taxon>
        <taxon>Bacillota</taxon>
        <taxon>Bacilli</taxon>
        <taxon>Lactobacillales</taxon>
        <taxon>Streptococcaceae</taxon>
        <taxon>Pseudolactococcus</taxon>
    </lineage>
</organism>
<sequence>MSESKKFVIISALLQSGEMTLFELERKTNFSAHIIKSKISELNQLLKNVVTIKLMASHYKLVIENQVTFEHLFSGKFHALSNFNSSGKRQAYILKCLVDSDYILKVDLAEEMQVADTTITKDLKRLREMLKDFQLSISGTPNRGLKLNGHESRIRLVLIHHVMDYLPDDFRLNQAVQSAIDQYALSKNIEKKSHDLLEKSLAVSLYRLSQMHFIEEYPYYYNKFLMIPELENLFETVETDVGLTLSHYEREFIQFPVYVYFNQLTEIALDGHDTQTLETTFQKMMFEVEKQFLIKINRSAFFKKIRTHLITMLNRMIFHVRPSDIFIGEIATSFPVATKMAEIALVTLSNIMGTRAEQAELGYLAVHFELLLQEKNQNTYHHIAIVSNGSLAIQTMIKQRIADIVGS</sequence>
<reference evidence="6 7" key="1">
    <citation type="journal article" date="2020" name="Biotechnol. Biofuels">
        <title>New insights from the biogas microbiome by comprehensive genome-resolved metagenomics of nearly 1600 species originating from multiple anaerobic digesters.</title>
        <authorList>
            <person name="Campanaro S."/>
            <person name="Treu L."/>
            <person name="Rodriguez-R L.M."/>
            <person name="Kovalovszki A."/>
            <person name="Ziels R.M."/>
            <person name="Maus I."/>
            <person name="Zhu X."/>
            <person name="Kougias P.G."/>
            <person name="Basile A."/>
            <person name="Luo G."/>
            <person name="Schluter A."/>
            <person name="Konstantinidis K.T."/>
            <person name="Angelidaki I."/>
        </authorList>
    </citation>
    <scope>NUCLEOTIDE SEQUENCE [LARGE SCALE GENOMIC DNA]</scope>
    <source>
        <strain evidence="6">AS27yjCOA_61</strain>
    </source>
</reference>
<dbReference type="Pfam" id="PF08280">
    <property type="entry name" value="HTH_Mga"/>
    <property type="match status" value="1"/>
</dbReference>
<dbReference type="Gene3D" id="1.10.1790.10">
    <property type="entry name" value="PRD domain"/>
    <property type="match status" value="1"/>
</dbReference>
<dbReference type="GO" id="GO:0006355">
    <property type="term" value="P:regulation of DNA-templated transcription"/>
    <property type="evidence" value="ECO:0007669"/>
    <property type="project" value="InterPro"/>
</dbReference>
<keyword evidence="1" id="KW-0677">Repeat</keyword>
<dbReference type="Pfam" id="PF05043">
    <property type="entry name" value="Mga"/>
    <property type="match status" value="1"/>
</dbReference>
<evidence type="ECO:0000256" key="2">
    <source>
        <dbReference type="ARBA" id="ARBA00023015"/>
    </source>
</evidence>
<dbReference type="PANTHER" id="PTHR30185:SF13">
    <property type="entry name" value="LICABCH OPERON REGULATOR-RELATED"/>
    <property type="match status" value="1"/>
</dbReference>
<evidence type="ECO:0000256" key="1">
    <source>
        <dbReference type="ARBA" id="ARBA00022737"/>
    </source>
</evidence>
<evidence type="ECO:0000256" key="3">
    <source>
        <dbReference type="ARBA" id="ARBA00023159"/>
    </source>
</evidence>
<proteinExistence type="predicted"/>
<evidence type="ECO:0000256" key="4">
    <source>
        <dbReference type="ARBA" id="ARBA00023163"/>
    </source>
</evidence>
<dbReference type="InterPro" id="IPR011608">
    <property type="entry name" value="PRD"/>
</dbReference>
<accession>A0A847J147</accession>
<dbReference type="Proteomes" id="UP000559962">
    <property type="component" value="Unassembled WGS sequence"/>
</dbReference>
<name>A0A847J147_9LACT</name>
<gene>
    <name evidence="6" type="ORF">GX453_03470</name>
</gene>
<dbReference type="Pfam" id="PF00874">
    <property type="entry name" value="PRD"/>
    <property type="match status" value="1"/>
</dbReference>
<keyword evidence="3" id="KW-0010">Activator</keyword>
<feature type="domain" description="PRD" evidence="5">
    <location>
        <begin position="272"/>
        <end position="378"/>
    </location>
</feature>
<dbReference type="InterPro" id="IPR036388">
    <property type="entry name" value="WH-like_DNA-bd_sf"/>
</dbReference>
<protein>
    <submittedName>
        <fullName evidence="6">PRD domain-containing protein</fullName>
    </submittedName>
</protein>
<keyword evidence="4" id="KW-0804">Transcription</keyword>
<dbReference type="InterPro" id="IPR007737">
    <property type="entry name" value="Mga_HTH"/>
</dbReference>
<evidence type="ECO:0000313" key="7">
    <source>
        <dbReference type="Proteomes" id="UP000559962"/>
    </source>
</evidence>
<dbReference type="Gene3D" id="1.10.10.10">
    <property type="entry name" value="Winged helix-like DNA-binding domain superfamily/Winged helix DNA-binding domain"/>
    <property type="match status" value="1"/>
</dbReference>
<dbReference type="SUPFAM" id="SSF63520">
    <property type="entry name" value="PTS-regulatory domain, PRD"/>
    <property type="match status" value="1"/>
</dbReference>
<evidence type="ECO:0000259" key="5">
    <source>
        <dbReference type="PROSITE" id="PS51372"/>
    </source>
</evidence>
<dbReference type="PANTHER" id="PTHR30185">
    <property type="entry name" value="CRYPTIC BETA-GLUCOSIDE BGL OPERON ANTITERMINATOR"/>
    <property type="match status" value="1"/>
</dbReference>
<dbReference type="InterPro" id="IPR036634">
    <property type="entry name" value="PRD_sf"/>
</dbReference>
<dbReference type="InterPro" id="IPR013199">
    <property type="entry name" value="HTH_Mga_DNA-bd_dom"/>
</dbReference>
<dbReference type="EMBL" id="JAAYVO010000046">
    <property type="protein sequence ID" value="NLH35079.1"/>
    <property type="molecule type" value="Genomic_DNA"/>
</dbReference>
<comment type="caution">
    <text evidence="6">The sequence shown here is derived from an EMBL/GenBank/DDBJ whole genome shotgun (WGS) entry which is preliminary data.</text>
</comment>
<evidence type="ECO:0000313" key="6">
    <source>
        <dbReference type="EMBL" id="NLH35079.1"/>
    </source>
</evidence>
<dbReference type="PROSITE" id="PS51372">
    <property type="entry name" value="PRD_2"/>
    <property type="match status" value="1"/>
</dbReference>
<dbReference type="InterPro" id="IPR050661">
    <property type="entry name" value="BglG_antiterminators"/>
</dbReference>
<keyword evidence="2" id="KW-0805">Transcription regulation</keyword>